<feature type="transmembrane region" description="Helical" evidence="1">
    <location>
        <begin position="79"/>
        <end position="98"/>
    </location>
</feature>
<evidence type="ECO:0000256" key="1">
    <source>
        <dbReference type="SAM" id="Phobius"/>
    </source>
</evidence>
<keyword evidence="1" id="KW-0472">Membrane</keyword>
<feature type="transmembrane region" description="Helical" evidence="1">
    <location>
        <begin position="5"/>
        <end position="22"/>
    </location>
</feature>
<sequence>MLRRLWWVLYGFFFFLYLDRWMEYVDDKQEEMLSVFGPFYPYWIPVIVFSLWTGVLMGIPLLLQRVGQPGVWKWNGEKFVLVIPALFFTVSPLLLYYPLWSDKVMKVFPFLARVDVSFFILCGVVSGYFLTEGWEKRESGKTK</sequence>
<dbReference type="RefSeq" id="WP_212773916.1">
    <property type="nucleotide sequence ID" value="NZ_AP024601.1"/>
</dbReference>
<reference evidence="2" key="1">
    <citation type="journal article" date="2013" name="Int. J. Syst. Evol. Microbiol.">
        <title>Polycladomyces abyssicola gen. nov., sp. nov., a thermophilic filamentous bacterium isolated from hemipelagic sediment.</title>
        <authorList>
            <person name="Tsubouchi T."/>
            <person name="Shimane Y."/>
            <person name="Mori K."/>
            <person name="Usui K."/>
            <person name="Hiraki T."/>
            <person name="Tame A."/>
            <person name="Uematsu K."/>
            <person name="Maruyama T."/>
            <person name="Hatada Y."/>
        </authorList>
    </citation>
    <scope>NUCLEOTIDE SEQUENCE</scope>
    <source>
        <strain evidence="2">JIR-001</strain>
    </source>
</reference>
<evidence type="ECO:0000313" key="2">
    <source>
        <dbReference type="EMBL" id="BCU80553.1"/>
    </source>
</evidence>
<organism evidence="2 3">
    <name type="scientific">Polycladomyces abyssicola</name>
    <dbReference type="NCBI Taxonomy" id="1125966"/>
    <lineage>
        <taxon>Bacteria</taxon>
        <taxon>Bacillati</taxon>
        <taxon>Bacillota</taxon>
        <taxon>Bacilli</taxon>
        <taxon>Bacillales</taxon>
        <taxon>Thermoactinomycetaceae</taxon>
        <taxon>Polycladomyces</taxon>
    </lineage>
</organism>
<accession>A0A8D5ZMR2</accession>
<feature type="transmembrane region" description="Helical" evidence="1">
    <location>
        <begin position="110"/>
        <end position="131"/>
    </location>
</feature>
<dbReference type="Proteomes" id="UP000677436">
    <property type="component" value="Chromosome"/>
</dbReference>
<gene>
    <name evidence="2" type="ORF">JIR001_03360</name>
</gene>
<evidence type="ECO:0000313" key="3">
    <source>
        <dbReference type="Proteomes" id="UP000677436"/>
    </source>
</evidence>
<feature type="transmembrane region" description="Helical" evidence="1">
    <location>
        <begin position="42"/>
        <end position="63"/>
    </location>
</feature>
<protein>
    <submittedName>
        <fullName evidence="2">Uncharacterized protein</fullName>
    </submittedName>
</protein>
<keyword evidence="3" id="KW-1185">Reference proteome</keyword>
<reference evidence="2" key="2">
    <citation type="journal article" date="2021" name="Microbiol. Resour. Announc.">
        <title>Complete Genome Sequence of Polycladomyces abyssicola JIR-001T, Isolated from Hemipelagic Sediment in Deep Seawater.</title>
        <authorList>
            <person name="Tsubouchi T."/>
            <person name="Kaneko Y."/>
        </authorList>
    </citation>
    <scope>NUCLEOTIDE SEQUENCE</scope>
    <source>
        <strain evidence="2">JIR-001</strain>
    </source>
</reference>
<keyword evidence="1" id="KW-0812">Transmembrane</keyword>
<keyword evidence="1" id="KW-1133">Transmembrane helix</keyword>
<dbReference type="KEGG" id="pabs:JIR001_03360"/>
<dbReference type="EMBL" id="AP024601">
    <property type="protein sequence ID" value="BCU80553.1"/>
    <property type="molecule type" value="Genomic_DNA"/>
</dbReference>
<dbReference type="AlphaFoldDB" id="A0A8D5ZMR2"/>
<name>A0A8D5ZMR2_9BACL</name>
<proteinExistence type="predicted"/>